<evidence type="ECO:0000313" key="1">
    <source>
        <dbReference type="EMBL" id="KAI5668372.1"/>
    </source>
</evidence>
<keyword evidence="2" id="KW-1185">Reference proteome</keyword>
<evidence type="ECO:0000313" key="2">
    <source>
        <dbReference type="Proteomes" id="UP001060085"/>
    </source>
</evidence>
<accession>A0ACC0B6U6</accession>
<sequence length="941" mass="105269">MTGLDSVPLINPASEVEGLDVIRPVKTDDVENGNMFSNCDGSLQPQTENASSLKVDQLNEERAESSSSHASIGAVSDAGGSTSETSLPDSCIRMEDDGEAARSLDFGFDCCNMVDGERGILFHPDFVRFPGRSYASKPVVMFLASCIQVKFSAANGDQEDFCIQLSLDDIINIESWWIGAVETAKVKIHTISNGAVDAEGNSRFSGVEALKFVVKDACWYEKQEAIQSLDARYNSVWTAKIDTEMEEYGEPSEPKAVQFPTTRHFPEFEPFEDFIYPKGDPDAVSISKRDIDLLEPDTFLNDTIIDFYVKYLKDKISPGKRRKYHFFNSFFFRKLGDLEKYSSDDFDGRAAFLRVRKWTRKVNLFEKDFVFIPVNHCYHWSLLVICHPGEVANFTDEDANKLDRVPCILHMDSIRGTHVNLKDHIPLKDRIQSYLWEEWKERQKETSEDISSKFSNLRFVSLELPQQQNSYDCGLFLLHYVEKFLKEDPVNINPFKIRHKFLTANWFPPCEPSLKRREIWKLIHDLLKCHSRESSPASGSKKCCPSSSPKTENPIEFLPQSLSPSRFCNGNLLCTQAEKGIEMTLFPASLAVSNCASNSGVIVRDLFEPGAAAGALLDMQYQAFDRSTSFNEFKCAVASIQQSADTCDNFMYTTSTENGLQNLGGIASGTCAYPCPSRDFRAEVSWNPEMSIHQATEEALDSSPVVSVYRSDKAFKVQVEKTEPLEVQEIGKSEALKVKEVETYEASRETNLDHEKRHTLTETDDCFIDSFPSAPCEILQVSASEISIQPPEPNSSSDPLGAFAKTETELSDYGNGMDIDRTEPNGSSDPLGAFAKTETELLDHGNGMDRRGTEPNASSDPLDAFAKIEIELPDHGNGMDRHGTEPNGSSDPLDAFAKPETELLDHVNGMNRHRSRSCDNRDDSALDSDMQHAAKRLRLSP</sequence>
<organism evidence="1 2">
    <name type="scientific">Catharanthus roseus</name>
    <name type="common">Madagascar periwinkle</name>
    <name type="synonym">Vinca rosea</name>
    <dbReference type="NCBI Taxonomy" id="4058"/>
    <lineage>
        <taxon>Eukaryota</taxon>
        <taxon>Viridiplantae</taxon>
        <taxon>Streptophyta</taxon>
        <taxon>Embryophyta</taxon>
        <taxon>Tracheophyta</taxon>
        <taxon>Spermatophyta</taxon>
        <taxon>Magnoliopsida</taxon>
        <taxon>eudicotyledons</taxon>
        <taxon>Gunneridae</taxon>
        <taxon>Pentapetalae</taxon>
        <taxon>asterids</taxon>
        <taxon>lamiids</taxon>
        <taxon>Gentianales</taxon>
        <taxon>Apocynaceae</taxon>
        <taxon>Rauvolfioideae</taxon>
        <taxon>Vinceae</taxon>
        <taxon>Catharanthinae</taxon>
        <taxon>Catharanthus</taxon>
    </lineage>
</organism>
<dbReference type="EMBL" id="CM044704">
    <property type="protein sequence ID" value="KAI5668372.1"/>
    <property type="molecule type" value="Genomic_DNA"/>
</dbReference>
<proteinExistence type="predicted"/>
<protein>
    <submittedName>
        <fullName evidence="1">Uncharacterized protein</fullName>
    </submittedName>
</protein>
<reference evidence="2" key="1">
    <citation type="journal article" date="2023" name="Nat. Plants">
        <title>Single-cell RNA sequencing provides a high-resolution roadmap for understanding the multicellular compartmentation of specialized metabolism.</title>
        <authorList>
            <person name="Sun S."/>
            <person name="Shen X."/>
            <person name="Li Y."/>
            <person name="Li Y."/>
            <person name="Wang S."/>
            <person name="Li R."/>
            <person name="Zhang H."/>
            <person name="Shen G."/>
            <person name="Guo B."/>
            <person name="Wei J."/>
            <person name="Xu J."/>
            <person name="St-Pierre B."/>
            <person name="Chen S."/>
            <person name="Sun C."/>
        </authorList>
    </citation>
    <scope>NUCLEOTIDE SEQUENCE [LARGE SCALE GENOMIC DNA]</scope>
</reference>
<dbReference type="Proteomes" id="UP001060085">
    <property type="component" value="Linkage Group LG04"/>
</dbReference>
<gene>
    <name evidence="1" type="ORF">M9H77_18225</name>
</gene>
<comment type="caution">
    <text evidence="1">The sequence shown here is derived from an EMBL/GenBank/DDBJ whole genome shotgun (WGS) entry which is preliminary data.</text>
</comment>
<name>A0ACC0B6U6_CATRO</name>